<sequence length="87" mass="9444">MRTLIVIAIGIALGIALLWLLRRQRNAPMTGLLAFAGLWLLACGYNLSVGVSHGYSVAEEIPFLLVNYLVPVAVVWALRNRIGKAQG</sequence>
<feature type="transmembrane region" description="Helical" evidence="1">
    <location>
        <begin position="33"/>
        <end position="55"/>
    </location>
</feature>
<gene>
    <name evidence="2" type="ORF">SAMN05421546_0597</name>
</gene>
<evidence type="ECO:0000313" key="3">
    <source>
        <dbReference type="Proteomes" id="UP000241788"/>
    </source>
</evidence>
<name>A0A1N6PFJ9_9GAMM</name>
<keyword evidence="1" id="KW-0812">Transmembrane</keyword>
<accession>A0A1N6PFJ9</accession>
<dbReference type="EMBL" id="FTLW01000001">
    <property type="protein sequence ID" value="SIQ03141.1"/>
    <property type="molecule type" value="Genomic_DNA"/>
</dbReference>
<feature type="transmembrane region" description="Helical" evidence="1">
    <location>
        <begin position="6"/>
        <end position="21"/>
    </location>
</feature>
<organism evidence="2 3">
    <name type="scientific">Solilutibacter tolerans</name>
    <dbReference type="NCBI Taxonomy" id="1604334"/>
    <lineage>
        <taxon>Bacteria</taxon>
        <taxon>Pseudomonadati</taxon>
        <taxon>Pseudomonadota</taxon>
        <taxon>Gammaproteobacteria</taxon>
        <taxon>Lysobacterales</taxon>
        <taxon>Lysobacteraceae</taxon>
        <taxon>Solilutibacter</taxon>
    </lineage>
</organism>
<feature type="transmembrane region" description="Helical" evidence="1">
    <location>
        <begin position="61"/>
        <end position="78"/>
    </location>
</feature>
<evidence type="ECO:0000313" key="2">
    <source>
        <dbReference type="EMBL" id="SIQ03141.1"/>
    </source>
</evidence>
<dbReference type="RefSeq" id="WP_076585077.1">
    <property type="nucleotide sequence ID" value="NZ_FTLW01000001.1"/>
</dbReference>
<reference evidence="3" key="1">
    <citation type="submission" date="2017-01" db="EMBL/GenBank/DDBJ databases">
        <authorList>
            <person name="Varghese N."/>
            <person name="Submissions S."/>
        </authorList>
    </citation>
    <scope>NUCLEOTIDE SEQUENCE [LARGE SCALE GENOMIC DNA]</scope>
    <source>
        <strain evidence="3">UM1</strain>
    </source>
</reference>
<proteinExistence type="predicted"/>
<keyword evidence="1" id="KW-1133">Transmembrane helix</keyword>
<dbReference type="OrthoDB" id="4764194at2"/>
<keyword evidence="3" id="KW-1185">Reference proteome</keyword>
<protein>
    <submittedName>
        <fullName evidence="2">Uncharacterized protein</fullName>
    </submittedName>
</protein>
<dbReference type="AlphaFoldDB" id="A0A1N6PFJ9"/>
<dbReference type="STRING" id="1604334.SAMN05421546_0597"/>
<keyword evidence="1" id="KW-0472">Membrane</keyword>
<dbReference type="Proteomes" id="UP000241788">
    <property type="component" value="Unassembled WGS sequence"/>
</dbReference>
<evidence type="ECO:0000256" key="1">
    <source>
        <dbReference type="SAM" id="Phobius"/>
    </source>
</evidence>